<accession>A0A6C0IWV3</accession>
<dbReference type="Pfam" id="PF02771">
    <property type="entry name" value="Acyl-CoA_dh_N"/>
    <property type="match status" value="1"/>
</dbReference>
<keyword evidence="8" id="KW-0274">FAD</keyword>
<reference evidence="15" key="1">
    <citation type="journal article" date="2020" name="Nature">
        <title>Giant virus diversity and host interactions through global metagenomics.</title>
        <authorList>
            <person name="Schulz F."/>
            <person name="Roux S."/>
            <person name="Paez-Espino D."/>
            <person name="Jungbluth S."/>
            <person name="Walsh D.A."/>
            <person name="Denef V.J."/>
            <person name="McMahon K.D."/>
            <person name="Konstantinidis K.T."/>
            <person name="Eloe-Fadrosh E.A."/>
            <person name="Kyrpides N.C."/>
            <person name="Woyke T."/>
        </authorList>
    </citation>
    <scope>NUCLEOTIDE SEQUENCE</scope>
    <source>
        <strain evidence="15">GVMAG-M-3300025138-11</strain>
    </source>
</reference>
<evidence type="ECO:0000259" key="14">
    <source>
        <dbReference type="Pfam" id="PF09317"/>
    </source>
</evidence>
<evidence type="ECO:0000256" key="5">
    <source>
        <dbReference type="ARBA" id="ARBA00012040"/>
    </source>
</evidence>
<dbReference type="InterPro" id="IPR046373">
    <property type="entry name" value="Acyl-CoA_Oxase/DH_mid-dom_sf"/>
</dbReference>
<dbReference type="Gene3D" id="1.20.140.10">
    <property type="entry name" value="Butyryl-CoA Dehydrogenase, subunit A, domain 3"/>
    <property type="match status" value="1"/>
</dbReference>
<evidence type="ECO:0000256" key="10">
    <source>
        <dbReference type="ARBA" id="ARBA00047882"/>
    </source>
</evidence>
<dbReference type="InterPro" id="IPR037069">
    <property type="entry name" value="AcylCoA_DH/ox_N_sf"/>
</dbReference>
<evidence type="ECO:0000256" key="11">
    <source>
        <dbReference type="ARBA" id="ARBA00049247"/>
    </source>
</evidence>
<dbReference type="EC" id="1.3.8.8" evidence="5"/>
<evidence type="ECO:0000256" key="7">
    <source>
        <dbReference type="ARBA" id="ARBA00022630"/>
    </source>
</evidence>
<comment type="pathway">
    <text evidence="2">Lipid metabolism; fatty acid beta-oxidation.</text>
</comment>
<comment type="similarity">
    <text evidence="3">Belongs to the acyl-CoA dehydrogenase family.</text>
</comment>
<dbReference type="Gene3D" id="2.40.110.10">
    <property type="entry name" value="Butyryl-CoA Dehydrogenase, subunit A, domain 2"/>
    <property type="match status" value="1"/>
</dbReference>
<dbReference type="Gene3D" id="1.10.540.10">
    <property type="entry name" value="Acyl-CoA dehydrogenase/oxidase, N-terminal domain"/>
    <property type="match status" value="1"/>
</dbReference>
<proteinExistence type="inferred from homology"/>
<dbReference type="GO" id="GO:0033539">
    <property type="term" value="P:fatty acid beta-oxidation using acyl-CoA dehydrogenase"/>
    <property type="evidence" value="ECO:0007669"/>
    <property type="project" value="InterPro"/>
</dbReference>
<sequence length="639" mass="71584">MYRQIFNRVKKIIPKISNTELIALRTGTVSIDREIFQGKVNLEKRLTLDHKFNKKNIIDIVNKVGNNKIYPNPNYKDYFDFIGKKKFFSFVIPEKYGGMNLSNRETSEIITEIATANPALGVSVMVPNSLGPGELLVHYGTQNQKDKYLPRLAKGELIPCFGLTGPHNGSDALGQIDRGTLVKKNGKRIIKLSINKRYITLAPVSNIIGVAFQLDDPDNLLEAGEEGITLVLLEKGYPGLRQETHHNPLNAGFPNGTLKGDLEIELDKVIGGEENVGKGWKMLMECLSVGRGVSLPASANASSKMTTYSVYNYAKHRKQFNIPLLKMEGVSNKLVDMVYNTWLIQSGIDLTNHLLDKGEKPAIISAIMKQQTTDRARDVLNDGSDIFAGSAICLGENNFIEKYQRLAPIGITVEGSNTLTRNLIIYGQGLNKSHPYVYKLYDSIVNNDIDLFKTNLNMMLGHVFSSYRKSVLSLNMSPLEKQTVIFSCLNNFVALLGGEIKKNQSLSADMADIFSNLYLAYSVKFVEDNDAISPILTDYCINRLLDENKIKINRVIDNYPNVLKGPLLLLKTKIQSTDYNDNRIVLGELDANHKILNSIKDGIYLDQPILHNINELNKYGDNYDSEYNKLVNVGEYKNI</sequence>
<keyword evidence="7" id="KW-0285">Flavoprotein</keyword>
<evidence type="ECO:0000256" key="3">
    <source>
        <dbReference type="ARBA" id="ARBA00009347"/>
    </source>
</evidence>
<dbReference type="GO" id="GO:0004466">
    <property type="term" value="F:long-chain fatty acyl-CoA dehydrogenase activity"/>
    <property type="evidence" value="ECO:0007669"/>
    <property type="project" value="UniProtKB-EC"/>
</dbReference>
<dbReference type="InterPro" id="IPR050741">
    <property type="entry name" value="Acyl-CoA_dehydrogenase"/>
</dbReference>
<organism evidence="15">
    <name type="scientific">viral metagenome</name>
    <dbReference type="NCBI Taxonomy" id="1070528"/>
    <lineage>
        <taxon>unclassified sequences</taxon>
        <taxon>metagenomes</taxon>
        <taxon>organismal metagenomes</taxon>
    </lineage>
</organism>
<evidence type="ECO:0000313" key="15">
    <source>
        <dbReference type="EMBL" id="QHT97572.1"/>
    </source>
</evidence>
<dbReference type="Pfam" id="PF00441">
    <property type="entry name" value="Acyl-CoA_dh_1"/>
    <property type="match status" value="1"/>
</dbReference>
<dbReference type="InterPro" id="IPR013786">
    <property type="entry name" value="AcylCoA_DH/ox_N"/>
</dbReference>
<dbReference type="InterPro" id="IPR009100">
    <property type="entry name" value="AcylCoA_DH/oxidase_NM_dom_sf"/>
</dbReference>
<name>A0A6C0IWV3_9ZZZZ</name>
<dbReference type="AlphaFoldDB" id="A0A6C0IWV3"/>
<dbReference type="PANTHER" id="PTHR48083">
    <property type="entry name" value="MEDIUM-CHAIN SPECIFIC ACYL-COA DEHYDROGENASE, MITOCHONDRIAL-RELATED"/>
    <property type="match status" value="1"/>
</dbReference>
<comment type="cofactor">
    <cofactor evidence="1">
        <name>FAD</name>
        <dbReference type="ChEBI" id="CHEBI:57692"/>
    </cofactor>
</comment>
<evidence type="ECO:0000259" key="13">
    <source>
        <dbReference type="Pfam" id="PF02771"/>
    </source>
</evidence>
<feature type="domain" description="Acyl-CoA dehydrogenase C-terminal bacterial-type" evidence="14">
    <location>
        <begin position="432"/>
        <end position="607"/>
    </location>
</feature>
<keyword evidence="9" id="KW-0560">Oxidoreductase</keyword>
<dbReference type="PANTHER" id="PTHR48083:SF2">
    <property type="entry name" value="MEDIUM-CHAIN SPECIFIC ACYL-COA DEHYDROGENASE, MITOCHONDRIAL"/>
    <property type="match status" value="1"/>
</dbReference>
<comment type="catalytic activity">
    <reaction evidence="10">
        <text>a medium-chain 2,3-saturated fatty acyl-CoA + oxidized [electron-transfer flavoprotein] + H(+) = a medium-chain (2E)-enoyl-CoA + reduced [electron-transfer flavoprotein]</text>
        <dbReference type="Rhea" id="RHEA:14477"/>
        <dbReference type="Rhea" id="RHEA-COMP:10685"/>
        <dbReference type="Rhea" id="RHEA-COMP:10686"/>
        <dbReference type="ChEBI" id="CHEBI:15378"/>
        <dbReference type="ChEBI" id="CHEBI:57692"/>
        <dbReference type="ChEBI" id="CHEBI:58307"/>
        <dbReference type="ChEBI" id="CHEBI:83723"/>
        <dbReference type="ChEBI" id="CHEBI:83726"/>
        <dbReference type="EC" id="1.3.8.7"/>
    </reaction>
</comment>
<dbReference type="InterPro" id="IPR036250">
    <property type="entry name" value="AcylCo_DH-like_C"/>
</dbReference>
<dbReference type="SUPFAM" id="SSF47203">
    <property type="entry name" value="Acyl-CoA dehydrogenase C-terminal domain-like"/>
    <property type="match status" value="1"/>
</dbReference>
<dbReference type="InterPro" id="IPR015396">
    <property type="entry name" value="FadE_C"/>
</dbReference>
<dbReference type="GO" id="GO:0050660">
    <property type="term" value="F:flavin adenine dinucleotide binding"/>
    <property type="evidence" value="ECO:0007669"/>
    <property type="project" value="InterPro"/>
</dbReference>
<evidence type="ECO:0000256" key="6">
    <source>
        <dbReference type="ARBA" id="ARBA00020144"/>
    </source>
</evidence>
<dbReference type="UniPathway" id="UPA00659"/>
<dbReference type="Pfam" id="PF09317">
    <property type="entry name" value="ACDH_C"/>
    <property type="match status" value="1"/>
</dbReference>
<dbReference type="SUPFAM" id="SSF56645">
    <property type="entry name" value="Acyl-CoA dehydrogenase NM domain-like"/>
    <property type="match status" value="1"/>
</dbReference>
<dbReference type="GO" id="GO:0070991">
    <property type="term" value="F:medium-chain fatty acyl-CoA dehydrogenase activity"/>
    <property type="evidence" value="ECO:0007669"/>
    <property type="project" value="UniProtKB-EC"/>
</dbReference>
<dbReference type="EC" id="1.3.8.7" evidence="4"/>
<comment type="catalytic activity">
    <reaction evidence="11">
        <text>a long-chain 2,3-saturated fatty acyl-CoA + oxidized [electron-transfer flavoprotein] + H(+) = a long-chain (2E)-enoyl-CoA + reduced [electron-transfer flavoprotein]</text>
        <dbReference type="Rhea" id="RHEA:17721"/>
        <dbReference type="Rhea" id="RHEA-COMP:10685"/>
        <dbReference type="Rhea" id="RHEA-COMP:10686"/>
        <dbReference type="ChEBI" id="CHEBI:15378"/>
        <dbReference type="ChEBI" id="CHEBI:57692"/>
        <dbReference type="ChEBI" id="CHEBI:58307"/>
        <dbReference type="ChEBI" id="CHEBI:83721"/>
        <dbReference type="ChEBI" id="CHEBI:83727"/>
        <dbReference type="EC" id="1.3.8.8"/>
    </reaction>
</comment>
<evidence type="ECO:0000256" key="4">
    <source>
        <dbReference type="ARBA" id="ARBA00012033"/>
    </source>
</evidence>
<dbReference type="GO" id="GO:0005737">
    <property type="term" value="C:cytoplasm"/>
    <property type="evidence" value="ECO:0007669"/>
    <property type="project" value="TreeGrafter"/>
</dbReference>
<protein>
    <recommendedName>
        <fullName evidence="6">Acyl-coenzyme A dehydrogenase</fullName>
        <ecNumber evidence="4">1.3.8.7</ecNumber>
        <ecNumber evidence="5">1.3.8.8</ecNumber>
    </recommendedName>
</protein>
<feature type="domain" description="Acyl-CoA dehydrogenase/oxidase C-terminal" evidence="12">
    <location>
        <begin position="277"/>
        <end position="424"/>
    </location>
</feature>
<evidence type="ECO:0000256" key="8">
    <source>
        <dbReference type="ARBA" id="ARBA00022827"/>
    </source>
</evidence>
<evidence type="ECO:0000256" key="2">
    <source>
        <dbReference type="ARBA" id="ARBA00005005"/>
    </source>
</evidence>
<evidence type="ECO:0000256" key="1">
    <source>
        <dbReference type="ARBA" id="ARBA00001974"/>
    </source>
</evidence>
<dbReference type="EMBL" id="MN740281">
    <property type="protein sequence ID" value="QHT97572.1"/>
    <property type="molecule type" value="Genomic_DNA"/>
</dbReference>
<dbReference type="InterPro" id="IPR009075">
    <property type="entry name" value="AcylCo_DH/oxidase_C"/>
</dbReference>
<evidence type="ECO:0000259" key="12">
    <source>
        <dbReference type="Pfam" id="PF00441"/>
    </source>
</evidence>
<evidence type="ECO:0000256" key="9">
    <source>
        <dbReference type="ARBA" id="ARBA00023002"/>
    </source>
</evidence>
<feature type="domain" description="Acyl-CoA dehydrogenase/oxidase N-terminal" evidence="13">
    <location>
        <begin position="51"/>
        <end position="156"/>
    </location>
</feature>